<dbReference type="AlphaFoldDB" id="A0A392R2Y9"/>
<evidence type="ECO:0000313" key="3">
    <source>
        <dbReference type="Proteomes" id="UP000265520"/>
    </source>
</evidence>
<protein>
    <submittedName>
        <fullName evidence="2">Uncharacterized protein</fullName>
    </submittedName>
</protein>
<keyword evidence="3" id="KW-1185">Reference proteome</keyword>
<sequence>MQASRLAHKEKLQKSRQETFVVENQEKDEEEETESEKGNNLSSKPKSLEFVNENNGFIHLPTPSPPHLKSPRYTTFSPPSNPPPSTKPPPPRPSPKPPPLLLPPKPPAVSFKATPALALTMPPPPPKPPDVK</sequence>
<organism evidence="2 3">
    <name type="scientific">Trifolium medium</name>
    <dbReference type="NCBI Taxonomy" id="97028"/>
    <lineage>
        <taxon>Eukaryota</taxon>
        <taxon>Viridiplantae</taxon>
        <taxon>Streptophyta</taxon>
        <taxon>Embryophyta</taxon>
        <taxon>Tracheophyta</taxon>
        <taxon>Spermatophyta</taxon>
        <taxon>Magnoliopsida</taxon>
        <taxon>eudicotyledons</taxon>
        <taxon>Gunneridae</taxon>
        <taxon>Pentapetalae</taxon>
        <taxon>rosids</taxon>
        <taxon>fabids</taxon>
        <taxon>Fabales</taxon>
        <taxon>Fabaceae</taxon>
        <taxon>Papilionoideae</taxon>
        <taxon>50 kb inversion clade</taxon>
        <taxon>NPAAA clade</taxon>
        <taxon>Hologalegina</taxon>
        <taxon>IRL clade</taxon>
        <taxon>Trifolieae</taxon>
        <taxon>Trifolium</taxon>
    </lineage>
</organism>
<feature type="compositionally biased region" description="Basic and acidic residues" evidence="1">
    <location>
        <begin position="7"/>
        <end position="17"/>
    </location>
</feature>
<dbReference type="Proteomes" id="UP000265520">
    <property type="component" value="Unassembled WGS sequence"/>
</dbReference>
<evidence type="ECO:0000256" key="1">
    <source>
        <dbReference type="SAM" id="MobiDB-lite"/>
    </source>
</evidence>
<reference evidence="2 3" key="1">
    <citation type="journal article" date="2018" name="Front. Plant Sci.">
        <title>Red Clover (Trifolium pratense) and Zigzag Clover (T. medium) - A Picture of Genomic Similarities and Differences.</title>
        <authorList>
            <person name="Dluhosova J."/>
            <person name="Istvanek J."/>
            <person name="Nedelnik J."/>
            <person name="Repkova J."/>
        </authorList>
    </citation>
    <scope>NUCLEOTIDE SEQUENCE [LARGE SCALE GENOMIC DNA]</scope>
    <source>
        <strain evidence="3">cv. 10/8</strain>
        <tissue evidence="2">Leaf</tissue>
    </source>
</reference>
<feature type="non-terminal residue" evidence="2">
    <location>
        <position position="132"/>
    </location>
</feature>
<feature type="compositionally biased region" description="Pro residues" evidence="1">
    <location>
        <begin position="121"/>
        <end position="132"/>
    </location>
</feature>
<proteinExistence type="predicted"/>
<feature type="region of interest" description="Disordered" evidence="1">
    <location>
        <begin position="1"/>
        <end position="132"/>
    </location>
</feature>
<comment type="caution">
    <text evidence="2">The sequence shown here is derived from an EMBL/GenBank/DDBJ whole genome shotgun (WGS) entry which is preliminary data.</text>
</comment>
<dbReference type="PRINTS" id="PR01217">
    <property type="entry name" value="PRICHEXTENSN"/>
</dbReference>
<dbReference type="EMBL" id="LXQA010183380">
    <property type="protein sequence ID" value="MCI30941.1"/>
    <property type="molecule type" value="Genomic_DNA"/>
</dbReference>
<feature type="compositionally biased region" description="Pro residues" evidence="1">
    <location>
        <begin position="79"/>
        <end position="107"/>
    </location>
</feature>
<evidence type="ECO:0000313" key="2">
    <source>
        <dbReference type="EMBL" id="MCI30941.1"/>
    </source>
</evidence>
<name>A0A392R2Y9_9FABA</name>
<accession>A0A392R2Y9</accession>